<feature type="compositionally biased region" description="Basic and acidic residues" evidence="5">
    <location>
        <begin position="149"/>
        <end position="167"/>
    </location>
</feature>
<accession>A0A6P2DDN5</accession>
<evidence type="ECO:0000313" key="8">
    <source>
        <dbReference type="Proteomes" id="UP000464178"/>
    </source>
</evidence>
<protein>
    <recommendedName>
        <fullName evidence="6">RNA polymerase sigma-70 region 2 domain-containing protein</fullName>
    </recommendedName>
</protein>
<dbReference type="Proteomes" id="UP000464178">
    <property type="component" value="Chromosome"/>
</dbReference>
<evidence type="ECO:0000256" key="4">
    <source>
        <dbReference type="ARBA" id="ARBA00023163"/>
    </source>
</evidence>
<dbReference type="GO" id="GO:0006352">
    <property type="term" value="P:DNA-templated transcription initiation"/>
    <property type="evidence" value="ECO:0007669"/>
    <property type="project" value="InterPro"/>
</dbReference>
<dbReference type="SUPFAM" id="SSF88946">
    <property type="entry name" value="Sigma2 domain of RNA polymerase sigma factors"/>
    <property type="match status" value="1"/>
</dbReference>
<dbReference type="KEGG" id="gms:SOIL9_02490"/>
<keyword evidence="4" id="KW-0804">Transcription</keyword>
<name>A0A6P2DDN5_9BACT</name>
<evidence type="ECO:0000256" key="5">
    <source>
        <dbReference type="SAM" id="MobiDB-lite"/>
    </source>
</evidence>
<dbReference type="InterPro" id="IPR014284">
    <property type="entry name" value="RNA_pol_sigma-70_dom"/>
</dbReference>
<evidence type="ECO:0000259" key="6">
    <source>
        <dbReference type="Pfam" id="PF04542"/>
    </source>
</evidence>
<dbReference type="GO" id="GO:0016987">
    <property type="term" value="F:sigma factor activity"/>
    <property type="evidence" value="ECO:0007669"/>
    <property type="project" value="UniProtKB-KW"/>
</dbReference>
<dbReference type="AlphaFoldDB" id="A0A6P2DDN5"/>
<keyword evidence="2" id="KW-0731">Sigma factor</keyword>
<dbReference type="Gene3D" id="1.10.1740.10">
    <property type="match status" value="1"/>
</dbReference>
<proteinExistence type="predicted"/>
<keyword evidence="8" id="KW-1185">Reference proteome</keyword>
<sequence length="167" mass="18918">MCVANRPLCRGPVTLPTHSVPVTAVPEAVLLERFAAGDEATLGDLFRRYRMVAYRVAYRLLGHEADALDAVQDGFVNALRNLDQFRGQSSFKTWLLRVVSNAAFDLGRRRKRNSRVSNEHIDHPLDQLRASELPADVRSAHRRGALVPGDHRRPQHLDRNRNDTESF</sequence>
<evidence type="ECO:0000256" key="1">
    <source>
        <dbReference type="ARBA" id="ARBA00023015"/>
    </source>
</evidence>
<feature type="domain" description="RNA polymerase sigma-70 region 2" evidence="6">
    <location>
        <begin position="45"/>
        <end position="112"/>
    </location>
</feature>
<evidence type="ECO:0000256" key="3">
    <source>
        <dbReference type="ARBA" id="ARBA00023125"/>
    </source>
</evidence>
<dbReference type="PANTHER" id="PTHR43133:SF8">
    <property type="entry name" value="RNA POLYMERASE SIGMA FACTOR HI_1459-RELATED"/>
    <property type="match status" value="1"/>
</dbReference>
<dbReference type="PANTHER" id="PTHR43133">
    <property type="entry name" value="RNA POLYMERASE ECF-TYPE SIGMA FACTO"/>
    <property type="match status" value="1"/>
</dbReference>
<feature type="region of interest" description="Disordered" evidence="5">
    <location>
        <begin position="143"/>
        <end position="167"/>
    </location>
</feature>
<evidence type="ECO:0000313" key="7">
    <source>
        <dbReference type="EMBL" id="VTR98515.1"/>
    </source>
</evidence>
<dbReference type="EMBL" id="LR593886">
    <property type="protein sequence ID" value="VTR98515.1"/>
    <property type="molecule type" value="Genomic_DNA"/>
</dbReference>
<dbReference type="NCBIfam" id="TIGR02937">
    <property type="entry name" value="sigma70-ECF"/>
    <property type="match status" value="1"/>
</dbReference>
<dbReference type="InterPro" id="IPR013325">
    <property type="entry name" value="RNA_pol_sigma_r2"/>
</dbReference>
<evidence type="ECO:0000256" key="2">
    <source>
        <dbReference type="ARBA" id="ARBA00023082"/>
    </source>
</evidence>
<dbReference type="InterPro" id="IPR007627">
    <property type="entry name" value="RNA_pol_sigma70_r2"/>
</dbReference>
<organism evidence="7 8">
    <name type="scientific">Gemmata massiliana</name>
    <dbReference type="NCBI Taxonomy" id="1210884"/>
    <lineage>
        <taxon>Bacteria</taxon>
        <taxon>Pseudomonadati</taxon>
        <taxon>Planctomycetota</taxon>
        <taxon>Planctomycetia</taxon>
        <taxon>Gemmatales</taxon>
        <taxon>Gemmataceae</taxon>
        <taxon>Gemmata</taxon>
    </lineage>
</organism>
<keyword evidence="1" id="KW-0805">Transcription regulation</keyword>
<dbReference type="GO" id="GO:0003677">
    <property type="term" value="F:DNA binding"/>
    <property type="evidence" value="ECO:0007669"/>
    <property type="project" value="UniProtKB-KW"/>
</dbReference>
<dbReference type="InterPro" id="IPR039425">
    <property type="entry name" value="RNA_pol_sigma-70-like"/>
</dbReference>
<dbReference type="Pfam" id="PF04542">
    <property type="entry name" value="Sigma70_r2"/>
    <property type="match status" value="1"/>
</dbReference>
<gene>
    <name evidence="7" type="ORF">SOIL9_02490</name>
</gene>
<keyword evidence="3" id="KW-0238">DNA-binding</keyword>
<reference evidence="7 8" key="1">
    <citation type="submission" date="2019-05" db="EMBL/GenBank/DDBJ databases">
        <authorList>
            <consortium name="Science for Life Laboratories"/>
        </authorList>
    </citation>
    <scope>NUCLEOTIDE SEQUENCE [LARGE SCALE GENOMIC DNA]</scope>
    <source>
        <strain evidence="7">Soil9</strain>
    </source>
</reference>